<dbReference type="SUPFAM" id="SSF63712">
    <property type="entry name" value="Nicotinic receptor ligand binding domain-like"/>
    <property type="match status" value="1"/>
</dbReference>
<dbReference type="PRINTS" id="PR00252">
    <property type="entry name" value="NRIONCHANNEL"/>
</dbReference>
<sequence>MVTISCMIANLCGGRVCPERTVPTESSWSGKFMCYRKHPFPRARLVNPLMICKQSERLFQFTAERVRKVLRALITSLRLIGEKNQSSCAVKTMRSIRTDQPSTTWSAIHQSVSYEVKPFSSSLMMAVYTFIAPISILVLATFGQQNGSEITLAYRRLYSDLFDKYNSMLPSVFTKRFLLESLTKSRWESNNGLFGFIPKTHCAIEIIMMTIIDVDDSNQLIRSILEYRLRWTDPRLTWKPADYAGLSHITAPTHKVWTPAVFAANIMQSEAVADQDTFPDNLIISSNGDILRVFSLSVLFTCTIQSSRFPFDTQQCYLDFAEYIMDPSETDLSLTIIKDAIFNGNGEWALENITIRTELVSNGVEPYYSVSMVFEMHRLSTYYVTLMIIPIQLITNISVFALFWISDAGFIDQTVVTLSSLTSLLVLTDILDSSVPKTSEIPNAAKHIWWNIAVMTIALCDTRLLTFLKKNDLIFHLQKSGTSVTQSFMAAPLALLGNRIIHLLLFQVILFLSLIVFIF</sequence>
<dbReference type="Proteomes" id="UP000025227">
    <property type="component" value="Unplaced"/>
</dbReference>
<evidence type="ECO:0000313" key="7">
    <source>
        <dbReference type="Proteomes" id="UP000025227"/>
    </source>
</evidence>
<dbReference type="SUPFAM" id="SSF90112">
    <property type="entry name" value="Neurotransmitter-gated ion-channel transmembrane pore"/>
    <property type="match status" value="1"/>
</dbReference>
<proteinExistence type="predicted"/>
<evidence type="ECO:0000256" key="1">
    <source>
        <dbReference type="ARBA" id="ARBA00004370"/>
    </source>
</evidence>
<evidence type="ECO:0000259" key="6">
    <source>
        <dbReference type="Pfam" id="PF02931"/>
    </source>
</evidence>
<dbReference type="GO" id="GO:0005230">
    <property type="term" value="F:extracellular ligand-gated monoatomic ion channel activity"/>
    <property type="evidence" value="ECO:0007669"/>
    <property type="project" value="InterPro"/>
</dbReference>
<dbReference type="AlphaFoldDB" id="A0A7I4YI67"/>
<evidence type="ECO:0000256" key="3">
    <source>
        <dbReference type="ARBA" id="ARBA00022989"/>
    </source>
</evidence>
<comment type="subcellular location">
    <subcellularLocation>
        <location evidence="1">Membrane</location>
    </subcellularLocation>
</comment>
<dbReference type="CDD" id="cd18989">
    <property type="entry name" value="LGIC_ECD_cation"/>
    <property type="match status" value="1"/>
</dbReference>
<reference evidence="8" key="1">
    <citation type="submission" date="2020-12" db="UniProtKB">
        <authorList>
            <consortium name="WormBaseParasite"/>
        </authorList>
    </citation>
    <scope>IDENTIFICATION</scope>
    <source>
        <strain evidence="8">MHco3</strain>
    </source>
</reference>
<keyword evidence="2 5" id="KW-0812">Transmembrane</keyword>
<dbReference type="GO" id="GO:0016020">
    <property type="term" value="C:membrane"/>
    <property type="evidence" value="ECO:0007669"/>
    <property type="project" value="UniProtKB-SubCell"/>
</dbReference>
<keyword evidence="3 5" id="KW-1133">Transmembrane helix</keyword>
<dbReference type="InterPro" id="IPR006202">
    <property type="entry name" value="Neur_chan_lig-bd"/>
</dbReference>
<keyword evidence="4 5" id="KW-0472">Membrane</keyword>
<organism evidence="7 8">
    <name type="scientific">Haemonchus contortus</name>
    <name type="common">Barber pole worm</name>
    <dbReference type="NCBI Taxonomy" id="6289"/>
    <lineage>
        <taxon>Eukaryota</taxon>
        <taxon>Metazoa</taxon>
        <taxon>Ecdysozoa</taxon>
        <taxon>Nematoda</taxon>
        <taxon>Chromadorea</taxon>
        <taxon>Rhabditida</taxon>
        <taxon>Rhabditina</taxon>
        <taxon>Rhabditomorpha</taxon>
        <taxon>Strongyloidea</taxon>
        <taxon>Trichostrongylidae</taxon>
        <taxon>Haemonchus</taxon>
    </lineage>
</organism>
<dbReference type="OrthoDB" id="5975154at2759"/>
<dbReference type="PANTHER" id="PTHR18945">
    <property type="entry name" value="NEUROTRANSMITTER GATED ION CHANNEL"/>
    <property type="match status" value="1"/>
</dbReference>
<evidence type="ECO:0000256" key="2">
    <source>
        <dbReference type="ARBA" id="ARBA00022692"/>
    </source>
</evidence>
<evidence type="ECO:0000256" key="5">
    <source>
        <dbReference type="SAM" id="Phobius"/>
    </source>
</evidence>
<name>A0A7I4YI67_HAECO</name>
<keyword evidence="7" id="KW-1185">Reference proteome</keyword>
<dbReference type="WBParaSite" id="HCON_00096850-00001">
    <property type="protein sequence ID" value="HCON_00096850-00001"/>
    <property type="gene ID" value="HCON_00096850"/>
</dbReference>
<dbReference type="InterPro" id="IPR036719">
    <property type="entry name" value="Neuro-gated_channel_TM_sf"/>
</dbReference>
<dbReference type="Pfam" id="PF02931">
    <property type="entry name" value="Neur_chan_LBD"/>
    <property type="match status" value="1"/>
</dbReference>
<dbReference type="GO" id="GO:0004888">
    <property type="term" value="F:transmembrane signaling receptor activity"/>
    <property type="evidence" value="ECO:0007669"/>
    <property type="project" value="InterPro"/>
</dbReference>
<accession>A0A7I4YI67</accession>
<evidence type="ECO:0000256" key="4">
    <source>
        <dbReference type="ARBA" id="ARBA00023136"/>
    </source>
</evidence>
<dbReference type="InterPro" id="IPR006201">
    <property type="entry name" value="Neur_channel"/>
</dbReference>
<feature type="domain" description="Neurotransmitter-gated ion-channel ligand-binding" evidence="6">
    <location>
        <begin position="203"/>
        <end position="378"/>
    </location>
</feature>
<dbReference type="Gene3D" id="2.70.170.10">
    <property type="entry name" value="Neurotransmitter-gated ion-channel ligand-binding domain"/>
    <property type="match status" value="1"/>
</dbReference>
<evidence type="ECO:0000313" key="8">
    <source>
        <dbReference type="WBParaSite" id="HCON_00096850-00001"/>
    </source>
</evidence>
<feature type="transmembrane region" description="Helical" evidence="5">
    <location>
        <begin position="500"/>
        <end position="518"/>
    </location>
</feature>
<protein>
    <submittedName>
        <fullName evidence="8">Neur_chan_LBD domain-containing protein</fullName>
    </submittedName>
</protein>
<feature type="transmembrane region" description="Helical" evidence="5">
    <location>
        <begin position="382"/>
        <end position="404"/>
    </location>
</feature>
<dbReference type="InterPro" id="IPR036734">
    <property type="entry name" value="Neur_chan_lig-bd_sf"/>
</dbReference>